<sequence length="293" mass="31007">MRSHEPLIGINPLPWLLGPAGFTLDVPTLRTAFTEIAETGFTAVQADVPQGLTPSGYLALLQEYGLTPAPGYFQGAYDDPGGMPALLESARRHAGTQAALGMTEVFIASTLAAERLATPAVGAASDPARLGTVIENLARACEVIVAEGVRPCLHPHVGTWIETEHETRAVLDAIAPGLLAFGPDTGHLRWAGADPAALIAHYRDRVGAAHLKDVHTAVAAQGGGFWETVLERHLWTEPGQGDVDLEAALAALPGDFAGWLVIEVDVPDHGTPKDSAALSRQWTRTHLGKEARR</sequence>
<dbReference type="InterPro" id="IPR036237">
    <property type="entry name" value="Xyl_isomerase-like_sf"/>
</dbReference>
<protein>
    <submittedName>
        <fullName evidence="2">Inosose dehydratase</fullName>
    </submittedName>
</protein>
<name>A0A1H6EUL8_9ACTN</name>
<organism evidence="2 3">
    <name type="scientific">Nonomuraea solani</name>
    <dbReference type="NCBI Taxonomy" id="1144553"/>
    <lineage>
        <taxon>Bacteria</taxon>
        <taxon>Bacillati</taxon>
        <taxon>Actinomycetota</taxon>
        <taxon>Actinomycetes</taxon>
        <taxon>Streptosporangiales</taxon>
        <taxon>Streptosporangiaceae</taxon>
        <taxon>Nonomuraea</taxon>
    </lineage>
</organism>
<dbReference type="AlphaFoldDB" id="A0A1H6EUL8"/>
<reference evidence="2 3" key="1">
    <citation type="submission" date="2016-10" db="EMBL/GenBank/DDBJ databases">
        <authorList>
            <person name="de Groot N.N."/>
        </authorList>
    </citation>
    <scope>NUCLEOTIDE SEQUENCE [LARGE SCALE GENOMIC DNA]</scope>
    <source>
        <strain evidence="2 3">CGMCC 4.7037</strain>
    </source>
</reference>
<accession>A0A1H6EUL8</accession>
<dbReference type="InterPro" id="IPR050312">
    <property type="entry name" value="IolE/XylAMocC-like"/>
</dbReference>
<dbReference type="SUPFAM" id="SSF51658">
    <property type="entry name" value="Xylose isomerase-like"/>
    <property type="match status" value="1"/>
</dbReference>
<dbReference type="InterPro" id="IPR013022">
    <property type="entry name" value="Xyl_isomerase-like_TIM-brl"/>
</dbReference>
<dbReference type="OrthoDB" id="104997at2"/>
<dbReference type="Pfam" id="PF01261">
    <property type="entry name" value="AP_endonuc_2"/>
    <property type="match status" value="1"/>
</dbReference>
<dbReference type="EMBL" id="FNVT01000019">
    <property type="protein sequence ID" value="SEH01073.1"/>
    <property type="molecule type" value="Genomic_DNA"/>
</dbReference>
<proteinExistence type="predicted"/>
<dbReference type="Gene3D" id="3.20.20.150">
    <property type="entry name" value="Divalent-metal-dependent TIM barrel enzymes"/>
    <property type="match status" value="1"/>
</dbReference>
<dbReference type="RefSeq" id="WP_160150609.1">
    <property type="nucleotide sequence ID" value="NZ_FNVT01000019.1"/>
</dbReference>
<keyword evidence="3" id="KW-1185">Reference proteome</keyword>
<evidence type="ECO:0000259" key="1">
    <source>
        <dbReference type="Pfam" id="PF01261"/>
    </source>
</evidence>
<dbReference type="PANTHER" id="PTHR12110:SF41">
    <property type="entry name" value="INOSOSE DEHYDRATASE"/>
    <property type="match status" value="1"/>
</dbReference>
<dbReference type="Proteomes" id="UP000236732">
    <property type="component" value="Unassembled WGS sequence"/>
</dbReference>
<gene>
    <name evidence="2" type="ORF">SAMN05444920_1193</name>
</gene>
<evidence type="ECO:0000313" key="2">
    <source>
        <dbReference type="EMBL" id="SEH01073.1"/>
    </source>
</evidence>
<feature type="domain" description="Xylose isomerase-like TIM barrel" evidence="1">
    <location>
        <begin position="34"/>
        <end position="285"/>
    </location>
</feature>
<dbReference type="PANTHER" id="PTHR12110">
    <property type="entry name" value="HYDROXYPYRUVATE ISOMERASE"/>
    <property type="match status" value="1"/>
</dbReference>
<evidence type="ECO:0000313" key="3">
    <source>
        <dbReference type="Proteomes" id="UP000236732"/>
    </source>
</evidence>